<reference evidence="3" key="1">
    <citation type="journal article" date="2020" name="mSystems">
        <title>Genome- and Community-Level Interaction Insights into Carbon Utilization and Element Cycling Functions of Hydrothermarchaeota in Hydrothermal Sediment.</title>
        <authorList>
            <person name="Zhou Z."/>
            <person name="Liu Y."/>
            <person name="Xu W."/>
            <person name="Pan J."/>
            <person name="Luo Z.H."/>
            <person name="Li M."/>
        </authorList>
    </citation>
    <scope>NUCLEOTIDE SEQUENCE [LARGE SCALE GENOMIC DNA]</scope>
    <source>
        <strain evidence="3">SpSt-418</strain>
    </source>
</reference>
<comment type="caution">
    <text evidence="3">The sequence shown here is derived from an EMBL/GenBank/DDBJ whole genome shotgun (WGS) entry which is preliminary data.</text>
</comment>
<keyword evidence="1" id="KW-0732">Signal</keyword>
<dbReference type="NCBIfam" id="NF041929">
    <property type="entry name" value="Xrt_dep_XDP2"/>
    <property type="match status" value="1"/>
</dbReference>
<protein>
    <submittedName>
        <fullName evidence="3">PEP-CTERM sorting domain-containing protein</fullName>
    </submittedName>
</protein>
<accession>A0A7C3PFL4</accession>
<dbReference type="Pfam" id="PF07589">
    <property type="entry name" value="PEP-CTERM"/>
    <property type="match status" value="1"/>
</dbReference>
<proteinExistence type="predicted"/>
<evidence type="ECO:0000313" key="3">
    <source>
        <dbReference type="EMBL" id="HFM97838.1"/>
    </source>
</evidence>
<evidence type="ECO:0000256" key="1">
    <source>
        <dbReference type="SAM" id="SignalP"/>
    </source>
</evidence>
<gene>
    <name evidence="3" type="ORF">ENR64_08715</name>
</gene>
<dbReference type="InterPro" id="IPR013424">
    <property type="entry name" value="Ice-binding_C"/>
</dbReference>
<feature type="signal peptide" evidence="1">
    <location>
        <begin position="1"/>
        <end position="26"/>
    </location>
</feature>
<feature type="chain" id="PRO_5027728269" evidence="1">
    <location>
        <begin position="27"/>
        <end position="257"/>
    </location>
</feature>
<name>A0A7C3PFL4_9CYAN</name>
<feature type="domain" description="Ice-binding protein C-terminal" evidence="2">
    <location>
        <begin position="228"/>
        <end position="251"/>
    </location>
</feature>
<organism evidence="3">
    <name type="scientific">Oscillatoriales cyanobacterium SpSt-418</name>
    <dbReference type="NCBI Taxonomy" id="2282169"/>
    <lineage>
        <taxon>Bacteria</taxon>
        <taxon>Bacillati</taxon>
        <taxon>Cyanobacteriota</taxon>
        <taxon>Cyanophyceae</taxon>
        <taxon>Oscillatoriophycideae</taxon>
        <taxon>Oscillatoriales</taxon>
    </lineage>
</organism>
<dbReference type="EMBL" id="DSRU01000114">
    <property type="protein sequence ID" value="HFM97838.1"/>
    <property type="molecule type" value="Genomic_DNA"/>
</dbReference>
<sequence>MNLYRVLLGFGLLSVGVTLSSSPAQAFSFKTNLAPGSGDPTKDIMLDSVTFSNGQVFNDFSLVSGAKIIHNDEYTGGNTGAASSDKGDKASGVKLEKATDASVVQSLGNLNLNNIIDTEDTGSFTMNLSFETAVSNLFFWERGSNSKLGVQALDAAGNLIGKYLVLDKWSYAGYSIDTTEVSTQKVGSLGVSLADLGLAGPIQSIQITAMGRAYNGPDFKVVGGAAAAVPEPATMAGLALAGAGLAGVRRRQQKQAD</sequence>
<dbReference type="NCBIfam" id="TIGR02595">
    <property type="entry name" value="PEP_CTERM"/>
    <property type="match status" value="1"/>
</dbReference>
<evidence type="ECO:0000259" key="2">
    <source>
        <dbReference type="Pfam" id="PF07589"/>
    </source>
</evidence>
<dbReference type="AlphaFoldDB" id="A0A7C3PFL4"/>